<name>A0A250XMC2_9CHLO</name>
<evidence type="ECO:0000256" key="1">
    <source>
        <dbReference type="SAM" id="MobiDB-lite"/>
    </source>
</evidence>
<gene>
    <name evidence="2" type="ORF">CEUSTIGMA_g11641.t1</name>
</gene>
<feature type="region of interest" description="Disordered" evidence="1">
    <location>
        <begin position="76"/>
        <end position="102"/>
    </location>
</feature>
<dbReference type="AlphaFoldDB" id="A0A250XMC2"/>
<sequence length="185" mass="19250">MSVSAKSVRTCVRSCSQVTVAISVPVGSSHGPIERMKIATMSFAAAVLLTVPGAEAGVIMAQPELKKAFQGSSSTAVKASTTSAPTKNAPEPKEEKQSEPIEVPSLGIDVRAVGLPASIGFVAGLAFLASKLDGDFEEFMSSTLIKDSNLGQSGLGYEEVIKGTYGGIYGEPTLTQKGKKQNKRK</sequence>
<dbReference type="EMBL" id="BEGY01000119">
    <property type="protein sequence ID" value="GAX84218.1"/>
    <property type="molecule type" value="Genomic_DNA"/>
</dbReference>
<dbReference type="OrthoDB" id="535864at2759"/>
<comment type="caution">
    <text evidence="2">The sequence shown here is derived from an EMBL/GenBank/DDBJ whole genome shotgun (WGS) entry which is preliminary data.</text>
</comment>
<proteinExistence type="predicted"/>
<keyword evidence="3" id="KW-1185">Reference proteome</keyword>
<reference evidence="2 3" key="1">
    <citation type="submission" date="2017-08" db="EMBL/GenBank/DDBJ databases">
        <title>Acidophilic green algal genome provides insights into adaptation to an acidic environment.</title>
        <authorList>
            <person name="Hirooka S."/>
            <person name="Hirose Y."/>
            <person name="Kanesaki Y."/>
            <person name="Higuchi S."/>
            <person name="Fujiwara T."/>
            <person name="Onuma R."/>
            <person name="Era A."/>
            <person name="Ohbayashi R."/>
            <person name="Uzuka A."/>
            <person name="Nozaki H."/>
            <person name="Yoshikawa H."/>
            <person name="Miyagishima S.Y."/>
        </authorList>
    </citation>
    <scope>NUCLEOTIDE SEQUENCE [LARGE SCALE GENOMIC DNA]</scope>
    <source>
        <strain evidence="2 3">NIES-2499</strain>
    </source>
</reference>
<dbReference type="Proteomes" id="UP000232323">
    <property type="component" value="Unassembled WGS sequence"/>
</dbReference>
<protein>
    <submittedName>
        <fullName evidence="2">Uncharacterized protein</fullName>
    </submittedName>
</protein>
<feature type="compositionally biased region" description="Basic and acidic residues" evidence="1">
    <location>
        <begin position="90"/>
        <end position="99"/>
    </location>
</feature>
<accession>A0A250XMC2</accession>
<evidence type="ECO:0000313" key="2">
    <source>
        <dbReference type="EMBL" id="GAX84218.1"/>
    </source>
</evidence>
<evidence type="ECO:0000313" key="3">
    <source>
        <dbReference type="Proteomes" id="UP000232323"/>
    </source>
</evidence>
<organism evidence="2 3">
    <name type="scientific">Chlamydomonas eustigma</name>
    <dbReference type="NCBI Taxonomy" id="1157962"/>
    <lineage>
        <taxon>Eukaryota</taxon>
        <taxon>Viridiplantae</taxon>
        <taxon>Chlorophyta</taxon>
        <taxon>core chlorophytes</taxon>
        <taxon>Chlorophyceae</taxon>
        <taxon>CS clade</taxon>
        <taxon>Chlamydomonadales</taxon>
        <taxon>Chlamydomonadaceae</taxon>
        <taxon>Chlamydomonas</taxon>
    </lineage>
</organism>
<dbReference type="CDD" id="cd22950">
    <property type="entry name" value="petO"/>
    <property type="match status" value="1"/>
</dbReference>